<dbReference type="Gene3D" id="3.60.21.10">
    <property type="match status" value="1"/>
</dbReference>
<dbReference type="RefSeq" id="WP_084257804.1">
    <property type="nucleotide sequence ID" value="NZ_FWWV01000046.1"/>
</dbReference>
<sequence>MTKTYFIADLHLSEQQPHLTALFSRFMQNEAVKGEALYILGDLFDFWIGDDENSALAQLVQTEIKRLTDNGIKVYFQHGNRDFLIGKRFAEKCGLMLLPEYQIVNLYGTPVLLCHGDTLCTDDINYQAYRKKVHSIWRQKVFLCLPLFIRLRIANKIRRKSQRQKSEKPVQIMDVNPDFVLDTMQRFAVETLIHGHTHRQAIHHSHAQNRTFTRIVLGDWRKSAPYLVYDKNGYEFAEIK</sequence>
<dbReference type="NCBIfam" id="TIGR01854">
    <property type="entry name" value="lipid_A_lpxH"/>
    <property type="match status" value="1"/>
</dbReference>
<feature type="binding site" evidence="10">
    <location>
        <begin position="80"/>
        <end position="81"/>
    </location>
    <ligand>
        <name>substrate</name>
    </ligand>
</feature>
<dbReference type="InterPro" id="IPR004843">
    <property type="entry name" value="Calcineurin-like_PHP"/>
</dbReference>
<dbReference type="InterPro" id="IPR029052">
    <property type="entry name" value="Metallo-depent_PP-like"/>
</dbReference>
<dbReference type="InterPro" id="IPR043461">
    <property type="entry name" value="LpxH-like"/>
</dbReference>
<feature type="binding site" evidence="10">
    <location>
        <position position="168"/>
    </location>
    <ligand>
        <name>substrate</name>
    </ligand>
</feature>
<feature type="binding site" evidence="10">
    <location>
        <position position="196"/>
    </location>
    <ligand>
        <name>substrate</name>
    </ligand>
</feature>
<feature type="binding site" evidence="10">
    <location>
        <position position="196"/>
    </location>
    <ligand>
        <name>Mn(2+)</name>
        <dbReference type="ChEBI" id="CHEBI:29035"/>
        <label>2</label>
    </ligand>
</feature>
<keyword evidence="2 10" id="KW-0444">Lipid biosynthesis</keyword>
<evidence type="ECO:0000256" key="8">
    <source>
        <dbReference type="ARBA" id="ARBA00023136"/>
    </source>
</evidence>
<evidence type="ECO:0000256" key="5">
    <source>
        <dbReference type="ARBA" id="ARBA00022723"/>
    </source>
</evidence>
<dbReference type="UniPathway" id="UPA00359">
    <property type="reaction ID" value="UER00480"/>
</dbReference>
<evidence type="ECO:0000256" key="3">
    <source>
        <dbReference type="ARBA" id="ARBA00022519"/>
    </source>
</evidence>
<feature type="binding site" evidence="10">
    <location>
        <position position="198"/>
    </location>
    <ligand>
        <name>Mn(2+)</name>
        <dbReference type="ChEBI" id="CHEBI:29035"/>
        <label>1</label>
    </ligand>
</feature>
<feature type="binding site" evidence="10">
    <location>
        <position position="161"/>
    </location>
    <ligand>
        <name>substrate</name>
    </ligand>
</feature>
<feature type="binding site" evidence="10">
    <location>
        <position position="42"/>
    </location>
    <ligand>
        <name>Mn(2+)</name>
        <dbReference type="ChEBI" id="CHEBI:29035"/>
        <label>2</label>
    </ligand>
</feature>
<keyword evidence="8 10" id="KW-0472">Membrane</keyword>
<evidence type="ECO:0000313" key="13">
    <source>
        <dbReference type="Proteomes" id="UP000192408"/>
    </source>
</evidence>
<feature type="binding site" evidence="10">
    <location>
        <position position="80"/>
    </location>
    <ligand>
        <name>Mn(2+)</name>
        <dbReference type="ChEBI" id="CHEBI:29035"/>
        <label>2</label>
    </ligand>
</feature>
<gene>
    <name evidence="10" type="primary">lpxH</name>
    <name evidence="12" type="ORF">SAMN05660772_01205</name>
</gene>
<dbReference type="Proteomes" id="UP000192408">
    <property type="component" value="Unassembled WGS sequence"/>
</dbReference>
<comment type="similarity">
    <text evidence="10">Belongs to the LpxH family.</text>
</comment>
<evidence type="ECO:0000256" key="6">
    <source>
        <dbReference type="ARBA" id="ARBA00022801"/>
    </source>
</evidence>
<comment type="pathway">
    <text evidence="10">Glycolipid biosynthesis; lipid IV(A) biosynthesis; lipid IV(A) from (3R)-3-hydroxytetradecanoyl-[acyl-carrier-protein] and UDP-N-acetyl-alpha-D-glucosamine: step 4/6.</text>
</comment>
<feature type="binding site" evidence="10">
    <location>
        <position position="123"/>
    </location>
    <ligand>
        <name>substrate</name>
    </ligand>
</feature>
<comment type="catalytic activity">
    <reaction evidence="10">
        <text>UDP-2-N,3-O-bis[(3R)-3-hydroxytetradecanoyl]-alpha-D-glucosamine + H2O = 2-N,3-O-bis[(3R)-3-hydroxytetradecanoyl]-alpha-D-glucosaminyl 1-phosphate + UMP + 2 H(+)</text>
        <dbReference type="Rhea" id="RHEA:25213"/>
        <dbReference type="ChEBI" id="CHEBI:15377"/>
        <dbReference type="ChEBI" id="CHEBI:15378"/>
        <dbReference type="ChEBI" id="CHEBI:57865"/>
        <dbReference type="ChEBI" id="CHEBI:57957"/>
        <dbReference type="ChEBI" id="CHEBI:78847"/>
        <dbReference type="EC" id="3.6.1.54"/>
    </reaction>
</comment>
<dbReference type="GO" id="GO:0005737">
    <property type="term" value="C:cytoplasm"/>
    <property type="evidence" value="ECO:0007669"/>
    <property type="project" value="InterPro"/>
</dbReference>
<protein>
    <recommendedName>
        <fullName evidence="10">UDP-2,3-diacylglucosamine hydrolase</fullName>
        <ecNumber evidence="10">3.6.1.54</ecNumber>
    </recommendedName>
    <alternativeName>
        <fullName evidence="10">UDP-2,3-diacylglucosamine diphosphatase</fullName>
    </alternativeName>
</protein>
<keyword evidence="3 10" id="KW-0997">Cell inner membrane</keyword>
<dbReference type="AlphaFoldDB" id="A0A1W1V4Z7"/>
<comment type="subcellular location">
    <subcellularLocation>
        <location evidence="10">Cell inner membrane</location>
        <topology evidence="10">Peripheral membrane protein</topology>
        <orientation evidence="10">Cytoplasmic side</orientation>
    </subcellularLocation>
</comment>
<dbReference type="PANTHER" id="PTHR34990:SF1">
    <property type="entry name" value="UDP-2,3-DIACYLGLUCOSAMINE HYDROLASE"/>
    <property type="match status" value="1"/>
</dbReference>
<keyword evidence="13" id="KW-1185">Reference proteome</keyword>
<dbReference type="GO" id="GO:0030145">
    <property type="term" value="F:manganese ion binding"/>
    <property type="evidence" value="ECO:0007669"/>
    <property type="project" value="UniProtKB-UniRule"/>
</dbReference>
<dbReference type="Pfam" id="PF00149">
    <property type="entry name" value="Metallophos"/>
    <property type="match status" value="1"/>
</dbReference>
<evidence type="ECO:0000259" key="11">
    <source>
        <dbReference type="Pfam" id="PF00149"/>
    </source>
</evidence>
<keyword evidence="6 10" id="KW-0378">Hydrolase</keyword>
<feature type="binding site" evidence="10">
    <location>
        <position position="165"/>
    </location>
    <ligand>
        <name>substrate</name>
    </ligand>
</feature>
<organism evidence="12 13">
    <name type="scientific">Pasteurella testudinis DSM 23072</name>
    <dbReference type="NCBI Taxonomy" id="1122938"/>
    <lineage>
        <taxon>Bacteria</taxon>
        <taxon>Pseudomonadati</taxon>
        <taxon>Pseudomonadota</taxon>
        <taxon>Gammaproteobacteria</taxon>
        <taxon>Pasteurellales</taxon>
        <taxon>Pasteurellaceae</taxon>
        <taxon>Pasteurella</taxon>
    </lineage>
</organism>
<accession>A0A1W1V4Z7</accession>
<dbReference type="InterPro" id="IPR010138">
    <property type="entry name" value="UDP-diacylglucosamine_Hdrlase"/>
</dbReference>
<evidence type="ECO:0000313" key="12">
    <source>
        <dbReference type="EMBL" id="SMB88416.1"/>
    </source>
</evidence>
<comment type="cofactor">
    <cofactor evidence="10">
        <name>Mn(2+)</name>
        <dbReference type="ChEBI" id="CHEBI:29035"/>
    </cofactor>
    <text evidence="10">Binds 2 Mn(2+) ions per subunit in a binuclear metal center.</text>
</comment>
<dbReference type="SUPFAM" id="SSF56300">
    <property type="entry name" value="Metallo-dependent phosphatases"/>
    <property type="match status" value="1"/>
</dbReference>
<dbReference type="GO" id="GO:0019897">
    <property type="term" value="C:extrinsic component of plasma membrane"/>
    <property type="evidence" value="ECO:0007669"/>
    <property type="project" value="UniProtKB-UniRule"/>
</dbReference>
<dbReference type="PANTHER" id="PTHR34990">
    <property type="entry name" value="UDP-2,3-DIACYLGLUCOSAMINE HYDROLASE-RELATED"/>
    <property type="match status" value="1"/>
</dbReference>
<evidence type="ECO:0000256" key="7">
    <source>
        <dbReference type="ARBA" id="ARBA00023098"/>
    </source>
</evidence>
<name>A0A1W1V4Z7_9PAST</name>
<dbReference type="EMBL" id="FWWV01000046">
    <property type="protein sequence ID" value="SMB88416.1"/>
    <property type="molecule type" value="Genomic_DNA"/>
</dbReference>
<dbReference type="GO" id="GO:0008758">
    <property type="term" value="F:UDP-2,3-diacylglucosamine hydrolase activity"/>
    <property type="evidence" value="ECO:0007669"/>
    <property type="project" value="UniProtKB-UniRule"/>
</dbReference>
<feature type="binding site" evidence="10">
    <location>
        <position position="115"/>
    </location>
    <ligand>
        <name>Mn(2+)</name>
        <dbReference type="ChEBI" id="CHEBI:29035"/>
        <label>2</label>
    </ligand>
</feature>
<reference evidence="13" key="1">
    <citation type="submission" date="2017-04" db="EMBL/GenBank/DDBJ databases">
        <authorList>
            <person name="Varghese N."/>
            <person name="Submissions S."/>
        </authorList>
    </citation>
    <scope>NUCLEOTIDE SEQUENCE [LARGE SCALE GENOMIC DNA]</scope>
    <source>
        <strain evidence="13">DSM 23072</strain>
    </source>
</reference>
<evidence type="ECO:0000256" key="4">
    <source>
        <dbReference type="ARBA" id="ARBA00022556"/>
    </source>
</evidence>
<dbReference type="NCBIfam" id="NF003743">
    <property type="entry name" value="PRK05340.1"/>
    <property type="match status" value="1"/>
</dbReference>
<evidence type="ECO:0000256" key="10">
    <source>
        <dbReference type="HAMAP-Rule" id="MF_00575"/>
    </source>
</evidence>
<evidence type="ECO:0000256" key="1">
    <source>
        <dbReference type="ARBA" id="ARBA00022475"/>
    </source>
</evidence>
<keyword evidence="5 10" id="KW-0479">Metal-binding</keyword>
<dbReference type="STRING" id="1122938.SAMN05660772_01205"/>
<feature type="binding site" evidence="10">
    <location>
        <position position="11"/>
    </location>
    <ligand>
        <name>Mn(2+)</name>
        <dbReference type="ChEBI" id="CHEBI:29035"/>
        <label>1</label>
    </ligand>
</feature>
<keyword evidence="4 10" id="KW-0441">Lipid A biosynthesis</keyword>
<dbReference type="CDD" id="cd07398">
    <property type="entry name" value="MPP_YbbF-LpxH"/>
    <property type="match status" value="1"/>
</dbReference>
<feature type="binding site" evidence="10">
    <location>
        <position position="42"/>
    </location>
    <ligand>
        <name>Mn(2+)</name>
        <dbReference type="ChEBI" id="CHEBI:29035"/>
        <label>1</label>
    </ligand>
</feature>
<keyword evidence="1 10" id="KW-1003">Cell membrane</keyword>
<proteinExistence type="inferred from homology"/>
<dbReference type="GO" id="GO:0009245">
    <property type="term" value="P:lipid A biosynthetic process"/>
    <property type="evidence" value="ECO:0007669"/>
    <property type="project" value="UniProtKB-UniRule"/>
</dbReference>
<feature type="domain" description="Calcineurin-like phosphoesterase" evidence="11">
    <location>
        <begin position="3"/>
        <end position="199"/>
    </location>
</feature>
<comment type="function">
    <text evidence="10">Hydrolyzes the pyrophosphate bond of UDP-2,3-diacylglucosamine to yield 2,3-diacylglucosamine 1-phosphate (lipid X) and UMP by catalyzing the attack of water at the alpha-P atom. Involved in the biosynthesis of lipid A, a phosphorylated glycolipid that anchors the lipopolysaccharide to the outer membrane of the cell.</text>
</comment>
<dbReference type="EC" id="3.6.1.54" evidence="10"/>
<feature type="binding site" evidence="10">
    <location>
        <position position="9"/>
    </location>
    <ligand>
        <name>Mn(2+)</name>
        <dbReference type="ChEBI" id="CHEBI:29035"/>
        <label>1</label>
    </ligand>
</feature>
<keyword evidence="9 10" id="KW-0464">Manganese</keyword>
<dbReference type="HAMAP" id="MF_00575">
    <property type="entry name" value="LpxH"/>
    <property type="match status" value="1"/>
</dbReference>
<evidence type="ECO:0000256" key="2">
    <source>
        <dbReference type="ARBA" id="ARBA00022516"/>
    </source>
</evidence>
<keyword evidence="7 10" id="KW-0443">Lipid metabolism</keyword>
<evidence type="ECO:0000256" key="9">
    <source>
        <dbReference type="ARBA" id="ARBA00023211"/>
    </source>
</evidence>